<accession>A0ABX5YKC4</accession>
<reference evidence="2 5" key="1">
    <citation type="submission" date="2019-08" db="EMBL/GenBank/DDBJ databases">
        <title>Deep-cultivation of Planctomycetes and their phenomic and genomic characterization uncovers novel biology.</title>
        <authorList>
            <person name="Wiegand S."/>
            <person name="Jogler M."/>
            <person name="Boedeker C."/>
            <person name="Pinto D."/>
            <person name="Vollmers J."/>
            <person name="Rivas-Marin E."/>
            <person name="Kohn T."/>
            <person name="Peeters S.H."/>
            <person name="Heuer A."/>
            <person name="Rast P."/>
            <person name="Oberbeckmann S."/>
            <person name="Bunk B."/>
            <person name="Jeske O."/>
            <person name="Meyerdierks A."/>
            <person name="Storesund J.E."/>
            <person name="Kallscheuer N."/>
            <person name="Luecker S."/>
            <person name="Lage O.M."/>
            <person name="Pohl T."/>
            <person name="Merkel B.J."/>
            <person name="Hornburger P."/>
            <person name="Mueller R.-W."/>
            <person name="Bruemmer F."/>
            <person name="Labrenz M."/>
            <person name="Spormann A.M."/>
            <person name="Op den Camp H."/>
            <person name="Overmann J."/>
            <person name="Amann R."/>
            <person name="Jetten M.S.M."/>
            <person name="Mascher T."/>
            <person name="Medema M.H."/>
            <person name="Devos D.P."/>
            <person name="Kaster A.-K."/>
            <person name="Ovreas L."/>
            <person name="Rohde M."/>
            <person name="Galperin M.Y."/>
            <person name="Jogler C."/>
        </authorList>
    </citation>
    <scope>NUCLEOTIDE SEQUENCE [LARGE SCALE GENOMIC DNA]</scope>
    <source>
        <strain evidence="2 5">DSM 8797</strain>
    </source>
</reference>
<evidence type="ECO:0000256" key="1">
    <source>
        <dbReference type="SAM" id="MobiDB-lite"/>
    </source>
</evidence>
<dbReference type="NCBIfam" id="NF047593">
    <property type="entry name" value="IS66_ISAeme5_TnpA"/>
    <property type="match status" value="1"/>
</dbReference>
<evidence type="ECO:0000313" key="5">
    <source>
        <dbReference type="Proteomes" id="UP000322887"/>
    </source>
</evidence>
<dbReference type="EMBL" id="CP042910">
    <property type="protein sequence ID" value="QEG19978.1"/>
    <property type="molecule type" value="Genomic_DNA"/>
</dbReference>
<feature type="compositionally biased region" description="Basic and acidic residues" evidence="1">
    <location>
        <begin position="10"/>
        <end position="21"/>
    </location>
</feature>
<sequence>MPISQPTQRADQRRNPDREAFWRQTISDRLQSGLSIRAFCEREGLSEPTYHYWRRELKKRDAENTVATSFLPIEVPRQPLPTPIEIVFSHGTTVRVGNGCDQTTLETVLAALEQRAC</sequence>
<evidence type="ECO:0008006" key="6">
    <source>
        <dbReference type="Google" id="ProtNLM"/>
    </source>
</evidence>
<keyword evidence="5" id="KW-1185">Reference proteome</keyword>
<evidence type="ECO:0000313" key="4">
    <source>
        <dbReference type="EMBL" id="QEG19978.1"/>
    </source>
</evidence>
<evidence type="ECO:0000313" key="3">
    <source>
        <dbReference type="EMBL" id="QEG19831.1"/>
    </source>
</evidence>
<evidence type="ECO:0000313" key="2">
    <source>
        <dbReference type="EMBL" id="QEG16085.1"/>
    </source>
</evidence>
<dbReference type="RefSeq" id="WP_002645297.1">
    <property type="nucleotide sequence ID" value="NZ_CP042910.1"/>
</dbReference>
<name>A0ABX5YKC4_9PLAN</name>
<proteinExistence type="predicted"/>
<feature type="region of interest" description="Disordered" evidence="1">
    <location>
        <begin position="1"/>
        <end position="21"/>
    </location>
</feature>
<protein>
    <recommendedName>
        <fullName evidence="6">Transposase</fullName>
    </recommendedName>
</protein>
<dbReference type="EMBL" id="CP042910">
    <property type="protein sequence ID" value="QEG16085.1"/>
    <property type="molecule type" value="Genomic_DNA"/>
</dbReference>
<gene>
    <name evidence="2" type="ORF">GmarT_19460</name>
    <name evidence="3" type="ORF">GmarT_57380</name>
    <name evidence="4" type="ORF">GmarT_58870</name>
</gene>
<dbReference type="Proteomes" id="UP000322887">
    <property type="component" value="Chromosome"/>
</dbReference>
<dbReference type="EMBL" id="CP042910">
    <property type="protein sequence ID" value="QEG19831.1"/>
    <property type="molecule type" value="Genomic_DNA"/>
</dbReference>
<dbReference type="GeneID" id="98650299"/>
<organism evidence="2 5">
    <name type="scientific">Gimesia maris</name>
    <dbReference type="NCBI Taxonomy" id="122"/>
    <lineage>
        <taxon>Bacteria</taxon>
        <taxon>Pseudomonadati</taxon>
        <taxon>Planctomycetota</taxon>
        <taxon>Planctomycetia</taxon>
        <taxon>Planctomycetales</taxon>
        <taxon>Planctomycetaceae</taxon>
        <taxon>Gimesia</taxon>
    </lineage>
</organism>